<keyword evidence="3" id="KW-1185">Reference proteome</keyword>
<sequence>MKNIIILSCFILSTTHVIAQIGISTQLPQKALHISGTVSTKPVSGTSVNIVSPTVRINGLNNTNQSKTEHLHSVSVTDNGDLVLSQTITPIVMIDPINTSNIEKDYIPSAGVINQTAATTTTNAVIRSFDFTLTSPSIVKFNTSTSFKFGKASDGTPITDGSNRTWGTKFSFSKVPSGSPISLNTYFGESVKSYNNVVNSTEVTNGILYTISDDTLYLIPGDYTLAVTLSAATNSAQTPLRITYGGGSDTISIIAYPAQ</sequence>
<dbReference type="AlphaFoldDB" id="A0A841NJW7"/>
<gene>
    <name evidence="2" type="ORF">HNP36_002171</name>
</gene>
<reference evidence="2 3" key="1">
    <citation type="submission" date="2020-08" db="EMBL/GenBank/DDBJ databases">
        <title>Functional genomics of gut bacteria from endangered species of beetles.</title>
        <authorList>
            <person name="Carlos-Shanley C."/>
        </authorList>
    </citation>
    <scope>NUCLEOTIDE SEQUENCE [LARGE SCALE GENOMIC DNA]</scope>
    <source>
        <strain evidence="2 3">S00136</strain>
    </source>
</reference>
<accession>A0A841NJW7</accession>
<dbReference type="EMBL" id="JACHLC010000002">
    <property type="protein sequence ID" value="MBB6371095.1"/>
    <property type="molecule type" value="Genomic_DNA"/>
</dbReference>
<protein>
    <recommendedName>
        <fullName evidence="4">DUF4397 domain-containing protein</fullName>
    </recommendedName>
</protein>
<comment type="caution">
    <text evidence="2">The sequence shown here is derived from an EMBL/GenBank/DDBJ whole genome shotgun (WGS) entry which is preliminary data.</text>
</comment>
<evidence type="ECO:0000313" key="2">
    <source>
        <dbReference type="EMBL" id="MBB6371095.1"/>
    </source>
</evidence>
<name>A0A841NJW7_9FLAO</name>
<evidence type="ECO:0000313" key="3">
    <source>
        <dbReference type="Proteomes" id="UP000589738"/>
    </source>
</evidence>
<keyword evidence="1" id="KW-0732">Signal</keyword>
<organism evidence="2 3">
    <name type="scientific">Chryseobacterium shigense</name>
    <dbReference type="NCBI Taxonomy" id="297244"/>
    <lineage>
        <taxon>Bacteria</taxon>
        <taxon>Pseudomonadati</taxon>
        <taxon>Bacteroidota</taxon>
        <taxon>Flavobacteriia</taxon>
        <taxon>Flavobacteriales</taxon>
        <taxon>Weeksellaceae</taxon>
        <taxon>Chryseobacterium group</taxon>
        <taxon>Chryseobacterium</taxon>
    </lineage>
</organism>
<dbReference type="Proteomes" id="UP000589738">
    <property type="component" value="Unassembled WGS sequence"/>
</dbReference>
<feature type="chain" id="PRO_5032972875" description="DUF4397 domain-containing protein" evidence="1">
    <location>
        <begin position="20"/>
        <end position="259"/>
    </location>
</feature>
<evidence type="ECO:0008006" key="4">
    <source>
        <dbReference type="Google" id="ProtNLM"/>
    </source>
</evidence>
<dbReference type="RefSeq" id="WP_184162851.1">
    <property type="nucleotide sequence ID" value="NZ_JACHLC010000002.1"/>
</dbReference>
<feature type="signal peptide" evidence="1">
    <location>
        <begin position="1"/>
        <end position="19"/>
    </location>
</feature>
<proteinExistence type="predicted"/>
<evidence type="ECO:0000256" key="1">
    <source>
        <dbReference type="SAM" id="SignalP"/>
    </source>
</evidence>